<feature type="region of interest" description="Disordered" evidence="5">
    <location>
        <begin position="82"/>
        <end position="142"/>
    </location>
</feature>
<keyword evidence="6" id="KW-1185">Reference proteome</keyword>
<keyword evidence="3" id="KW-0963">Cytoplasm</keyword>
<evidence type="ECO:0000256" key="3">
    <source>
        <dbReference type="ARBA" id="ARBA00022490"/>
    </source>
</evidence>
<organism evidence="6 7">
    <name type="scientific">Ananas comosus</name>
    <name type="common">Pineapple</name>
    <name type="synonym">Ananas ananas</name>
    <dbReference type="NCBI Taxonomy" id="4615"/>
    <lineage>
        <taxon>Eukaryota</taxon>
        <taxon>Viridiplantae</taxon>
        <taxon>Streptophyta</taxon>
        <taxon>Embryophyta</taxon>
        <taxon>Tracheophyta</taxon>
        <taxon>Spermatophyta</taxon>
        <taxon>Magnoliopsida</taxon>
        <taxon>Liliopsida</taxon>
        <taxon>Poales</taxon>
        <taxon>Bromeliaceae</taxon>
        <taxon>Bromelioideae</taxon>
        <taxon>Ananas</taxon>
    </lineage>
</organism>
<comment type="similarity">
    <text evidence="2">Belongs to the MLF family.</text>
</comment>
<feature type="compositionally biased region" description="Basic and acidic residues" evidence="5">
    <location>
        <begin position="281"/>
        <end position="290"/>
    </location>
</feature>
<dbReference type="Pfam" id="PF10248">
    <property type="entry name" value="Mlf1IP"/>
    <property type="match status" value="1"/>
</dbReference>
<comment type="subcellular location">
    <subcellularLocation>
        <location evidence="1">Cytoplasm</location>
    </subcellularLocation>
</comment>
<name>A0A6P5GZI9_ANACO</name>
<dbReference type="AlphaFoldDB" id="A0A6P5GZI9"/>
<evidence type="ECO:0000256" key="4">
    <source>
        <dbReference type="ARBA" id="ARBA00022553"/>
    </source>
</evidence>
<reference evidence="7" key="2">
    <citation type="submission" date="2025-08" db="UniProtKB">
        <authorList>
            <consortium name="RefSeq"/>
        </authorList>
    </citation>
    <scope>IDENTIFICATION</scope>
    <source>
        <tissue evidence="7">Leaf</tissue>
    </source>
</reference>
<dbReference type="OrthoDB" id="8707547at2759"/>
<dbReference type="Proteomes" id="UP000515123">
    <property type="component" value="Linkage group 22"/>
</dbReference>
<evidence type="ECO:0000256" key="2">
    <source>
        <dbReference type="ARBA" id="ARBA00008332"/>
    </source>
</evidence>
<evidence type="ECO:0000256" key="5">
    <source>
        <dbReference type="SAM" id="MobiDB-lite"/>
    </source>
</evidence>
<evidence type="ECO:0000313" key="7">
    <source>
        <dbReference type="RefSeq" id="XP_020113247.1"/>
    </source>
</evidence>
<feature type="region of interest" description="Disordered" evidence="5">
    <location>
        <begin position="305"/>
        <end position="327"/>
    </location>
</feature>
<dbReference type="PANTHER" id="PTHR13105">
    <property type="entry name" value="MYELOID LEUKEMIA FACTOR"/>
    <property type="match status" value="1"/>
</dbReference>
<feature type="region of interest" description="Disordered" evidence="5">
    <location>
        <begin position="265"/>
        <end position="292"/>
    </location>
</feature>
<evidence type="ECO:0000313" key="6">
    <source>
        <dbReference type="Proteomes" id="UP000515123"/>
    </source>
</evidence>
<feature type="compositionally biased region" description="Acidic residues" evidence="5">
    <location>
        <begin position="98"/>
        <end position="113"/>
    </location>
</feature>
<protein>
    <submittedName>
        <fullName evidence="7">Uncharacterized protein LOC109727517</fullName>
    </submittedName>
</protein>
<dbReference type="RefSeq" id="XP_020113247.1">
    <property type="nucleotide sequence ID" value="XM_020257658.1"/>
</dbReference>
<dbReference type="InterPro" id="IPR019376">
    <property type="entry name" value="Myeloid_leukemia_factor"/>
</dbReference>
<dbReference type="GeneID" id="109727517"/>
<accession>A0A6P5GZI9</accession>
<evidence type="ECO:0000256" key="1">
    <source>
        <dbReference type="ARBA" id="ARBA00004496"/>
    </source>
</evidence>
<dbReference type="GO" id="GO:0005737">
    <property type="term" value="C:cytoplasm"/>
    <property type="evidence" value="ECO:0007669"/>
    <property type="project" value="UniProtKB-SubCell"/>
</dbReference>
<reference evidence="6" key="1">
    <citation type="journal article" date="2015" name="Nat. Genet.">
        <title>The pineapple genome and the evolution of CAM photosynthesis.</title>
        <authorList>
            <person name="Ming R."/>
            <person name="VanBuren R."/>
            <person name="Wai C.M."/>
            <person name="Tang H."/>
            <person name="Schatz M.C."/>
            <person name="Bowers J.E."/>
            <person name="Lyons E."/>
            <person name="Wang M.L."/>
            <person name="Chen J."/>
            <person name="Biggers E."/>
            <person name="Zhang J."/>
            <person name="Huang L."/>
            <person name="Zhang L."/>
            <person name="Miao W."/>
            <person name="Zhang J."/>
            <person name="Ye Z."/>
            <person name="Miao C."/>
            <person name="Lin Z."/>
            <person name="Wang H."/>
            <person name="Zhou H."/>
            <person name="Yim W.C."/>
            <person name="Priest H.D."/>
            <person name="Zheng C."/>
            <person name="Woodhouse M."/>
            <person name="Edger P.P."/>
            <person name="Guyot R."/>
            <person name="Guo H.B."/>
            <person name="Guo H."/>
            <person name="Zheng G."/>
            <person name="Singh R."/>
            <person name="Sharma A."/>
            <person name="Min X."/>
            <person name="Zheng Y."/>
            <person name="Lee H."/>
            <person name="Gurtowski J."/>
            <person name="Sedlazeck F.J."/>
            <person name="Harkess A."/>
            <person name="McKain M.R."/>
            <person name="Liao Z."/>
            <person name="Fang J."/>
            <person name="Liu J."/>
            <person name="Zhang X."/>
            <person name="Zhang Q."/>
            <person name="Hu W."/>
            <person name="Qin Y."/>
            <person name="Wang K."/>
            <person name="Chen L.Y."/>
            <person name="Shirley N."/>
            <person name="Lin Y.R."/>
            <person name="Liu L.Y."/>
            <person name="Hernandez A.G."/>
            <person name="Wright C.L."/>
            <person name="Bulone V."/>
            <person name="Tuskan G.A."/>
            <person name="Heath K."/>
            <person name="Zee F."/>
            <person name="Moore P.H."/>
            <person name="Sunkar R."/>
            <person name="Leebens-Mack J.H."/>
            <person name="Mockler T."/>
            <person name="Bennetzen J.L."/>
            <person name="Freeling M."/>
            <person name="Sankoff D."/>
            <person name="Paterson A.H."/>
            <person name="Zhu X."/>
            <person name="Yang X."/>
            <person name="Smith J.A."/>
            <person name="Cushman J.C."/>
            <person name="Paull R.E."/>
            <person name="Yu Q."/>
        </authorList>
    </citation>
    <scope>NUCLEOTIDE SEQUENCE [LARGE SCALE GENOMIC DNA]</scope>
    <source>
        <strain evidence="6">cv. F153</strain>
    </source>
</reference>
<sequence length="327" mass="35379">MERGRGGRDDFFGFGDPFPGFGVGRSGSLIASLFGGRDPFDDPFFNRPFGSLMGPSIFGGPSVFAPGRSMFGETADARFLEEAPLPARSGGPVIREVSDDDEDKEDVAEEDTNEGERRHGRSGGQPIVQEPDEETQEMKNPHVQYGGGEFSRASVAQPQARTCTFRSSTVTYGGPNGAYYTSSTTRRTGGDGITVEESKEADATSGRAAHRISRGIHDKGHSVTRRLGSDGRVDTTQTLHNLNEDELAGFEETWRGNARQHFPGWNPGFGMLDSGSSRNRSSTEGRDQDRATGWALPAAEQAHHFARMGSGARTNSSRGRVRTVVIE</sequence>
<gene>
    <name evidence="7" type="primary">LOC109727517</name>
</gene>
<keyword evidence="4" id="KW-0597">Phosphoprotein</keyword>
<proteinExistence type="inferred from homology"/>